<sequence>TNVHIDWTAIQSDQWSDKITLNMSNPNTLTDFVFTADFTDSNLLRYADQGVILNLEDYIDNNMPNLQKVFEQYPEYRTMCTDSDGHIWALPWIEQLGSEKTAIQTIGNMSFINTKWLNFLGLSMPTTVDEFEQVLMAFRDNAASLKAEYGIDGDIIPMSLHRQQRRSGPQHPHQWLWRRL</sequence>
<reference evidence="1" key="1">
    <citation type="journal article" date="2013" name="Environ. Microbiol.">
        <title>Microbiota from the distal guts of lean and obese adolescents exhibit partial functional redundancy besides clear differences in community structure.</title>
        <authorList>
            <person name="Ferrer M."/>
            <person name="Ruiz A."/>
            <person name="Lanza F."/>
            <person name="Haange S.B."/>
            <person name="Oberbach A."/>
            <person name="Till H."/>
            <person name="Bargiela R."/>
            <person name="Campoy C."/>
            <person name="Segura M.T."/>
            <person name="Richter M."/>
            <person name="von Bergen M."/>
            <person name="Seifert J."/>
            <person name="Suarez A."/>
        </authorList>
    </citation>
    <scope>NUCLEOTIDE SEQUENCE</scope>
</reference>
<feature type="non-terminal residue" evidence="1">
    <location>
        <position position="1"/>
    </location>
</feature>
<organism evidence="1">
    <name type="scientific">human gut metagenome</name>
    <dbReference type="NCBI Taxonomy" id="408170"/>
    <lineage>
        <taxon>unclassified sequences</taxon>
        <taxon>metagenomes</taxon>
        <taxon>organismal metagenomes</taxon>
    </lineage>
</organism>
<protein>
    <submittedName>
        <fullName evidence="1">Extracellular solute-binding protein</fullName>
    </submittedName>
</protein>
<proteinExistence type="predicted"/>
<comment type="caution">
    <text evidence="1">The sequence shown here is derived from an EMBL/GenBank/DDBJ whole genome shotgun (WGS) entry which is preliminary data.</text>
</comment>
<gene>
    <name evidence="1" type="ORF">LEA_06856</name>
</gene>
<feature type="non-terminal residue" evidence="1">
    <location>
        <position position="180"/>
    </location>
</feature>
<dbReference type="SUPFAM" id="SSF53850">
    <property type="entry name" value="Periplasmic binding protein-like II"/>
    <property type="match status" value="1"/>
</dbReference>
<dbReference type="AlphaFoldDB" id="K1U1K0"/>
<dbReference type="EMBL" id="AJWY01004494">
    <property type="protein sequence ID" value="EKC72220.1"/>
    <property type="molecule type" value="Genomic_DNA"/>
</dbReference>
<evidence type="ECO:0000313" key="1">
    <source>
        <dbReference type="EMBL" id="EKC72220.1"/>
    </source>
</evidence>
<accession>K1U1K0</accession>
<name>K1U1K0_9ZZZZ</name>
<dbReference type="Gene3D" id="3.40.190.10">
    <property type="entry name" value="Periplasmic binding protein-like II"/>
    <property type="match status" value="1"/>
</dbReference>